<dbReference type="EMBL" id="QLIX01000008">
    <property type="protein sequence ID" value="RAI58668.1"/>
    <property type="molecule type" value="Genomic_DNA"/>
</dbReference>
<feature type="transmembrane region" description="Helical" evidence="2">
    <location>
        <begin position="41"/>
        <end position="66"/>
    </location>
</feature>
<feature type="compositionally biased region" description="Low complexity" evidence="1">
    <location>
        <begin position="1"/>
        <end position="13"/>
    </location>
</feature>
<evidence type="ECO:0000256" key="1">
    <source>
        <dbReference type="SAM" id="MobiDB-lite"/>
    </source>
</evidence>
<accession>A0A327MER0</accession>
<organism evidence="3 4">
    <name type="scientific">Roseicella frigidaeris</name>
    <dbReference type="NCBI Taxonomy" id="2230885"/>
    <lineage>
        <taxon>Bacteria</taxon>
        <taxon>Pseudomonadati</taxon>
        <taxon>Pseudomonadota</taxon>
        <taxon>Alphaproteobacteria</taxon>
        <taxon>Acetobacterales</taxon>
        <taxon>Roseomonadaceae</taxon>
        <taxon>Roseicella</taxon>
    </lineage>
</organism>
<dbReference type="Proteomes" id="UP000249065">
    <property type="component" value="Unassembled WGS sequence"/>
</dbReference>
<keyword evidence="4" id="KW-1185">Reference proteome</keyword>
<dbReference type="RefSeq" id="WP_111470284.1">
    <property type="nucleotide sequence ID" value="NZ_QLIX01000008.1"/>
</dbReference>
<evidence type="ECO:0000313" key="4">
    <source>
        <dbReference type="Proteomes" id="UP000249065"/>
    </source>
</evidence>
<evidence type="ECO:0000313" key="3">
    <source>
        <dbReference type="EMBL" id="RAI58668.1"/>
    </source>
</evidence>
<proteinExistence type="predicted"/>
<feature type="transmembrane region" description="Helical" evidence="2">
    <location>
        <begin position="78"/>
        <end position="98"/>
    </location>
</feature>
<sequence>MRMPLPGAAGAPRGRPRGRPWPDRGLARARRPGRRRGRGRIGAGGLVLRGFLAELAWSFLGALLLGLRPGGGGTPWQAAAWMAGVAAIALATAAACLAPTGRGPRMR</sequence>
<comment type="caution">
    <text evidence="3">The sequence shown here is derived from an EMBL/GenBank/DDBJ whole genome shotgun (WGS) entry which is preliminary data.</text>
</comment>
<keyword evidence="2" id="KW-0472">Membrane</keyword>
<reference evidence="4" key="1">
    <citation type="submission" date="2018-06" db="EMBL/GenBank/DDBJ databases">
        <authorList>
            <person name="Khan S.A."/>
        </authorList>
    </citation>
    <scope>NUCLEOTIDE SEQUENCE [LARGE SCALE GENOMIC DNA]</scope>
    <source>
        <strain evidence="4">DB-1506</strain>
    </source>
</reference>
<keyword evidence="2" id="KW-1133">Transmembrane helix</keyword>
<gene>
    <name evidence="3" type="ORF">DOO78_13365</name>
</gene>
<dbReference type="AlphaFoldDB" id="A0A327MER0"/>
<feature type="region of interest" description="Disordered" evidence="1">
    <location>
        <begin position="1"/>
        <end position="39"/>
    </location>
</feature>
<name>A0A327MER0_9PROT</name>
<evidence type="ECO:0000256" key="2">
    <source>
        <dbReference type="SAM" id="Phobius"/>
    </source>
</evidence>
<keyword evidence="2" id="KW-0812">Transmembrane</keyword>
<protein>
    <submittedName>
        <fullName evidence="3">Uncharacterized protein</fullName>
    </submittedName>
</protein>
<feature type="compositionally biased region" description="Basic residues" evidence="1">
    <location>
        <begin position="27"/>
        <end position="39"/>
    </location>
</feature>